<feature type="domain" description="Cadherin" evidence="12">
    <location>
        <begin position="361"/>
        <end position="467"/>
    </location>
</feature>
<dbReference type="PANTHER" id="PTHR24028">
    <property type="entry name" value="CADHERIN-87A"/>
    <property type="match status" value="1"/>
</dbReference>
<evidence type="ECO:0000256" key="9">
    <source>
        <dbReference type="SAM" id="MobiDB-lite"/>
    </source>
</evidence>
<dbReference type="STRING" id="282301.A0A267G4Q3"/>
<keyword evidence="11" id="KW-0732">Signal</keyword>
<feature type="transmembrane region" description="Helical" evidence="10">
    <location>
        <begin position="849"/>
        <end position="871"/>
    </location>
</feature>
<evidence type="ECO:0000256" key="10">
    <source>
        <dbReference type="SAM" id="Phobius"/>
    </source>
</evidence>
<keyword evidence="6 10" id="KW-0472">Membrane</keyword>
<feature type="domain" description="Cadherin" evidence="12">
    <location>
        <begin position="484"/>
        <end position="600"/>
    </location>
</feature>
<dbReference type="InterPro" id="IPR002126">
    <property type="entry name" value="Cadherin-like_dom"/>
</dbReference>
<dbReference type="PRINTS" id="PR00205">
    <property type="entry name" value="CADHERIN"/>
</dbReference>
<dbReference type="GO" id="GO:0005509">
    <property type="term" value="F:calcium ion binding"/>
    <property type="evidence" value="ECO:0007669"/>
    <property type="project" value="UniProtKB-UniRule"/>
</dbReference>
<feature type="region of interest" description="Disordered" evidence="9">
    <location>
        <begin position="1089"/>
        <end position="1140"/>
    </location>
</feature>
<feature type="signal peptide" evidence="11">
    <location>
        <begin position="1"/>
        <end position="22"/>
    </location>
</feature>
<dbReference type="InterPro" id="IPR050174">
    <property type="entry name" value="Protocadherin/Cadherin-CA"/>
</dbReference>
<evidence type="ECO:0000259" key="12">
    <source>
        <dbReference type="PROSITE" id="PS50268"/>
    </source>
</evidence>
<gene>
    <name evidence="13" type="ORF">BOX15_Mlig024261g2</name>
</gene>
<dbReference type="EMBL" id="NIVC01000554">
    <property type="protein sequence ID" value="PAA81015.1"/>
    <property type="molecule type" value="Genomic_DNA"/>
</dbReference>
<keyword evidence="2 10" id="KW-0812">Transmembrane</keyword>
<feature type="compositionally biased region" description="Low complexity" evidence="9">
    <location>
        <begin position="1045"/>
        <end position="1072"/>
    </location>
</feature>
<feature type="domain" description="Cadherin" evidence="12">
    <location>
        <begin position="246"/>
        <end position="343"/>
    </location>
</feature>
<proteinExistence type="predicted"/>
<evidence type="ECO:0000256" key="5">
    <source>
        <dbReference type="ARBA" id="ARBA00022989"/>
    </source>
</evidence>
<feature type="domain" description="Cadherin" evidence="12">
    <location>
        <begin position="600"/>
        <end position="727"/>
    </location>
</feature>
<dbReference type="OrthoDB" id="6252479at2759"/>
<dbReference type="SMART" id="SM00112">
    <property type="entry name" value="CA"/>
    <property type="match status" value="7"/>
</dbReference>
<comment type="caution">
    <text evidence="13">The sequence shown here is derived from an EMBL/GenBank/DDBJ whole genome shotgun (WGS) entry which is preliminary data.</text>
</comment>
<evidence type="ECO:0000256" key="2">
    <source>
        <dbReference type="ARBA" id="ARBA00022692"/>
    </source>
</evidence>
<feature type="compositionally biased region" description="Low complexity" evidence="9">
    <location>
        <begin position="1119"/>
        <end position="1131"/>
    </location>
</feature>
<dbReference type="PROSITE" id="PS00232">
    <property type="entry name" value="CADHERIN_1"/>
    <property type="match status" value="3"/>
</dbReference>
<dbReference type="CDD" id="cd11304">
    <property type="entry name" value="Cadherin_repeat"/>
    <property type="match status" value="7"/>
</dbReference>
<dbReference type="GO" id="GO:0007156">
    <property type="term" value="P:homophilic cell adhesion via plasma membrane adhesion molecules"/>
    <property type="evidence" value="ECO:0007669"/>
    <property type="project" value="InterPro"/>
</dbReference>
<name>A0A267G4Q3_9PLAT</name>
<reference evidence="13 14" key="1">
    <citation type="submission" date="2017-06" db="EMBL/GenBank/DDBJ databases">
        <title>A platform for efficient transgenesis in Macrostomum lignano, a flatworm model organism for stem cell research.</title>
        <authorList>
            <person name="Berezikov E."/>
        </authorList>
    </citation>
    <scope>NUCLEOTIDE SEQUENCE [LARGE SCALE GENOMIC DNA]</scope>
    <source>
        <strain evidence="13">DV1</strain>
        <tissue evidence="13">Whole organism</tissue>
    </source>
</reference>
<evidence type="ECO:0000256" key="11">
    <source>
        <dbReference type="SAM" id="SignalP"/>
    </source>
</evidence>
<feature type="region of interest" description="Disordered" evidence="9">
    <location>
        <begin position="1017"/>
        <end position="1076"/>
    </location>
</feature>
<protein>
    <recommendedName>
        <fullName evidence="12">Cadherin domain-containing protein</fullName>
    </recommendedName>
</protein>
<dbReference type="PANTHER" id="PTHR24028:SF146">
    <property type="entry name" value="CADHERIN 96CB, ISOFORM D-RELATED"/>
    <property type="match status" value="1"/>
</dbReference>
<evidence type="ECO:0000313" key="14">
    <source>
        <dbReference type="Proteomes" id="UP000215902"/>
    </source>
</evidence>
<sequence>MLNSISLVALLWAVSCAPFILAASREVNFECDEETDLNAGVGNLWRALGSPSRLSDFRLMPESPYFKVDKESNVRIRGRIDREDPVACPDAGETRPCVIELNAFSDNDRTVVRITIKDINDNAPVFKEPQKELIVEEGDTNFQCPLDAATDADIGDNGMLIKGHYFLIGGGGQFALKQRHQQGALYLVLAEGAQALDYETAQQHLLNLTACDGGLNPNCTSQRLIVRVRDRNDNAPIVTPDAWLAVPDTLPVGGRVGKVTATDADSGENGRLTYSITGDRKSMEAFVINETTGEVRLHRRLNARSHLQYVIQVLVSDNGAPSRQTVTSFPLSVRDANDHAPNISILPMVQRLQQKGTPEATKNSGMVLVRENANTGASLAFIQVTDEDLEDNGRTTCQLGEPGAELFRLTSSGEKDYMLYSLQSLDYEAQTRTSVRIDCRDAGSPPQSASKVVQIKVENVNEFSPEFQSSYYNATVEESNGQHDDNGVGRPVLTIEAIDRDRDDPLTFQILDDGATSHGRFFEAVVRDTSSFSNLQGVSRTTGVIRVKSSIDRDSLRLPNDRLVFVIQVKDTPDSEGTQHTASASVTVRVLDVNDNAPEILQPRLYKVRENAPVDTPVLAASNGDSRIRFTDPDAPGPNSRAEFQLLDVRAKILGLEGGDRYLRPRERPFLVTKDGQIRTTVSLDREVHSAYLISVSVANTEAQPRLSTTAELTVIVEDENDSPPVWSFPRESNLFVNISTAHRINDDVTWVQATDSDESSNITYQLIDAVGEPLTWVPSHASFFLAIDPKSGVIRLVARPTPGRHVVTVRAVDADRPQMFVDTQLIINVLRYAGDGGHLREAQVNLSIIVAMVAATCLVSLCLVSAIVCVRQRRHQRSAGAASSAGGSSCGNGGGLGVEKALSPPTLPLPASCQFGLDDQLDDCGAPEPLLFSGGGDIGGGGCSSGCGTPTRHHLHMTTFCQSDSQVLPMMQSHHPLYYPQHQHLQQQSKQPFRFPHQQQAMYQQPNMQLLLAGNEEFDGGDSADSGRGGSEDGAAHQHQHQGSIQLLSNAASSAASLMSPQSQHPHQPQHAAVSLTGCSPTHATTAAVKSRMNQQPMPLPRIRSPGHCLGIPEEAEAPSASSAQPSGSADLYNREQLC</sequence>
<evidence type="ECO:0000256" key="7">
    <source>
        <dbReference type="ARBA" id="ARBA00023180"/>
    </source>
</evidence>
<dbReference type="Pfam" id="PF00028">
    <property type="entry name" value="Cadherin"/>
    <property type="match status" value="3"/>
</dbReference>
<dbReference type="InterPro" id="IPR020894">
    <property type="entry name" value="Cadherin_CS"/>
</dbReference>
<evidence type="ECO:0000256" key="4">
    <source>
        <dbReference type="ARBA" id="ARBA00022837"/>
    </source>
</evidence>
<dbReference type="InterPro" id="IPR015919">
    <property type="entry name" value="Cadherin-like_sf"/>
</dbReference>
<evidence type="ECO:0000256" key="8">
    <source>
        <dbReference type="PROSITE-ProRule" id="PRU00043"/>
    </source>
</evidence>
<keyword evidence="5 10" id="KW-1133">Transmembrane helix</keyword>
<dbReference type="GO" id="GO:0005886">
    <property type="term" value="C:plasma membrane"/>
    <property type="evidence" value="ECO:0007669"/>
    <property type="project" value="InterPro"/>
</dbReference>
<dbReference type="FunFam" id="2.60.40.60:FF:000134">
    <property type="entry name" value="protocadherin Fat 4"/>
    <property type="match status" value="1"/>
</dbReference>
<evidence type="ECO:0000313" key="13">
    <source>
        <dbReference type="EMBL" id="PAA81015.1"/>
    </source>
</evidence>
<dbReference type="Proteomes" id="UP000215902">
    <property type="component" value="Unassembled WGS sequence"/>
</dbReference>
<dbReference type="PROSITE" id="PS50268">
    <property type="entry name" value="CADHERIN_2"/>
    <property type="match status" value="6"/>
</dbReference>
<keyword evidence="3" id="KW-0677">Repeat</keyword>
<evidence type="ECO:0000256" key="6">
    <source>
        <dbReference type="ARBA" id="ARBA00023136"/>
    </source>
</evidence>
<evidence type="ECO:0000256" key="1">
    <source>
        <dbReference type="ARBA" id="ARBA00004167"/>
    </source>
</evidence>
<feature type="chain" id="PRO_5012334227" description="Cadherin domain-containing protein" evidence="11">
    <location>
        <begin position="23"/>
        <end position="1140"/>
    </location>
</feature>
<keyword evidence="14" id="KW-1185">Reference proteome</keyword>
<dbReference type="SUPFAM" id="SSF49313">
    <property type="entry name" value="Cadherin-like"/>
    <property type="match status" value="6"/>
</dbReference>
<keyword evidence="7" id="KW-0325">Glycoprotein</keyword>
<organism evidence="13 14">
    <name type="scientific">Macrostomum lignano</name>
    <dbReference type="NCBI Taxonomy" id="282301"/>
    <lineage>
        <taxon>Eukaryota</taxon>
        <taxon>Metazoa</taxon>
        <taxon>Spiralia</taxon>
        <taxon>Lophotrochozoa</taxon>
        <taxon>Platyhelminthes</taxon>
        <taxon>Rhabditophora</taxon>
        <taxon>Macrostomorpha</taxon>
        <taxon>Macrostomida</taxon>
        <taxon>Macrostomidae</taxon>
        <taxon>Macrostomum</taxon>
    </lineage>
</organism>
<feature type="domain" description="Cadherin" evidence="12">
    <location>
        <begin position="57"/>
        <end position="126"/>
    </location>
</feature>
<accession>A0A267G4Q3</accession>
<dbReference type="Gene3D" id="2.60.40.60">
    <property type="entry name" value="Cadherins"/>
    <property type="match status" value="7"/>
</dbReference>
<evidence type="ECO:0000256" key="3">
    <source>
        <dbReference type="ARBA" id="ARBA00022737"/>
    </source>
</evidence>
<comment type="subcellular location">
    <subcellularLocation>
        <location evidence="1">Membrane</location>
        <topology evidence="1">Single-pass membrane protein</topology>
    </subcellularLocation>
</comment>
<dbReference type="AlphaFoldDB" id="A0A267G4Q3"/>
<feature type="domain" description="Cadherin" evidence="12">
    <location>
        <begin position="149"/>
        <end position="238"/>
    </location>
</feature>
<keyword evidence="4 8" id="KW-0106">Calcium</keyword>